<dbReference type="CDD" id="cd05233">
    <property type="entry name" value="SDR_c"/>
    <property type="match status" value="1"/>
</dbReference>
<evidence type="ECO:0000313" key="4">
    <source>
        <dbReference type="EMBL" id="RJN32726.1"/>
    </source>
</evidence>
<dbReference type="PANTHER" id="PTHR44196">
    <property type="entry name" value="DEHYDROGENASE/REDUCTASE SDR FAMILY MEMBER 7B"/>
    <property type="match status" value="1"/>
</dbReference>
<dbReference type="Gene3D" id="3.40.50.720">
    <property type="entry name" value="NAD(P)-binding Rossmann-like Domain"/>
    <property type="match status" value="1"/>
</dbReference>
<dbReference type="InterPro" id="IPR036291">
    <property type="entry name" value="NAD(P)-bd_dom_sf"/>
</dbReference>
<dbReference type="PRINTS" id="PR00081">
    <property type="entry name" value="GDHRDH"/>
</dbReference>
<accession>A0A3A4F4J4</accession>
<dbReference type="GO" id="GO:0016491">
    <property type="term" value="F:oxidoreductase activity"/>
    <property type="evidence" value="ECO:0007669"/>
    <property type="project" value="UniProtKB-KW"/>
</dbReference>
<dbReference type="RefSeq" id="WP_119901772.1">
    <property type="nucleotide sequence ID" value="NZ_QYZP01000001.1"/>
</dbReference>
<dbReference type="SUPFAM" id="SSF51735">
    <property type="entry name" value="NAD(P)-binding Rossmann-fold domains"/>
    <property type="match status" value="1"/>
</dbReference>
<dbReference type="OrthoDB" id="9797538at2"/>
<dbReference type="InterPro" id="IPR002347">
    <property type="entry name" value="SDR_fam"/>
</dbReference>
<evidence type="ECO:0000256" key="2">
    <source>
        <dbReference type="ARBA" id="ARBA00023002"/>
    </source>
</evidence>
<sequence length="274" mass="28961">MGTHTAVITGSTAGLGAAFARQLAAQGYDLVLAARTEHRLELQSESLEAQYGIRAETLVTDLTTDDGVGAVQERLVDPAYPVHLLINNAGHGLAGGFLDTTLQDERDLLRLHVQTPMELCHTAARAMTAQRAGRIINVASVAGFAATGTYSAAKAWVVNFSKGLHAQLKPEGVTVTALCPGLVRTEFHERSGITISGAKKWMWLDAEDVVRQGLTANAQGAAVCIPSAQYRALSAGLKYMPGSVVQWATDRRANFPGPEVENEASGAAAVNART</sequence>
<dbReference type="Pfam" id="PF00106">
    <property type="entry name" value="adh_short"/>
    <property type="match status" value="1"/>
</dbReference>
<evidence type="ECO:0000256" key="1">
    <source>
        <dbReference type="ARBA" id="ARBA00006484"/>
    </source>
</evidence>
<dbReference type="PRINTS" id="PR00080">
    <property type="entry name" value="SDRFAMILY"/>
</dbReference>
<dbReference type="PANTHER" id="PTHR44196:SF2">
    <property type="entry name" value="SHORT-CHAIN DEHYDROGENASE-RELATED"/>
    <property type="match status" value="1"/>
</dbReference>
<name>A0A3A4F4J4_9MICC</name>
<keyword evidence="2" id="KW-0560">Oxidoreductase</keyword>
<dbReference type="Proteomes" id="UP000266615">
    <property type="component" value="Unassembled WGS sequence"/>
</dbReference>
<organism evidence="4 5">
    <name type="scientific">Nesterenkonia natronophila</name>
    <dbReference type="NCBI Taxonomy" id="2174932"/>
    <lineage>
        <taxon>Bacteria</taxon>
        <taxon>Bacillati</taxon>
        <taxon>Actinomycetota</taxon>
        <taxon>Actinomycetes</taxon>
        <taxon>Micrococcales</taxon>
        <taxon>Micrococcaceae</taxon>
        <taxon>Nesterenkonia</taxon>
    </lineage>
</organism>
<gene>
    <name evidence="4" type="ORF">D3250_02565</name>
</gene>
<evidence type="ECO:0000256" key="3">
    <source>
        <dbReference type="RuleBase" id="RU000363"/>
    </source>
</evidence>
<proteinExistence type="inferred from homology"/>
<dbReference type="GO" id="GO:0016020">
    <property type="term" value="C:membrane"/>
    <property type="evidence" value="ECO:0007669"/>
    <property type="project" value="TreeGrafter"/>
</dbReference>
<comment type="caution">
    <text evidence="4">The sequence shown here is derived from an EMBL/GenBank/DDBJ whole genome shotgun (WGS) entry which is preliminary data.</text>
</comment>
<reference evidence="4 5" key="1">
    <citation type="submission" date="2018-09" db="EMBL/GenBank/DDBJ databases">
        <title>Nesterenkonia natronophila sp. nov., an alkaliphilic actinobacteriume isolated from a soda lake, and emended description of the genus Nesterenkonia.</title>
        <authorList>
            <person name="Menes R.J."/>
            <person name="Iriarte A."/>
        </authorList>
    </citation>
    <scope>NUCLEOTIDE SEQUENCE [LARGE SCALE GENOMIC DNA]</scope>
    <source>
        <strain evidence="4 5">M8</strain>
    </source>
</reference>
<comment type="similarity">
    <text evidence="1 3">Belongs to the short-chain dehydrogenases/reductases (SDR) family.</text>
</comment>
<dbReference type="PIRSF" id="PIRSF000126">
    <property type="entry name" value="11-beta-HSD1"/>
    <property type="match status" value="1"/>
</dbReference>
<evidence type="ECO:0000313" key="5">
    <source>
        <dbReference type="Proteomes" id="UP000266615"/>
    </source>
</evidence>
<protein>
    <submittedName>
        <fullName evidence="4">SDR family oxidoreductase</fullName>
    </submittedName>
</protein>
<keyword evidence="5" id="KW-1185">Reference proteome</keyword>
<dbReference type="AlphaFoldDB" id="A0A3A4F4J4"/>
<dbReference type="EMBL" id="QYZP01000001">
    <property type="protein sequence ID" value="RJN32726.1"/>
    <property type="molecule type" value="Genomic_DNA"/>
</dbReference>